<keyword evidence="2" id="KW-0690">Ribosome biogenesis</keyword>
<keyword evidence="4" id="KW-0479">Metal-binding</keyword>
<evidence type="ECO:0000313" key="16">
    <source>
        <dbReference type="EMBL" id="CAF4838138.1"/>
    </source>
</evidence>
<feature type="region of interest" description="Disordered" evidence="14">
    <location>
        <begin position="1"/>
        <end position="21"/>
    </location>
</feature>
<dbReference type="Pfam" id="PF25790">
    <property type="entry name" value="BCD1"/>
    <property type="match status" value="1"/>
</dbReference>
<evidence type="ECO:0000256" key="1">
    <source>
        <dbReference type="ARBA" id="ARBA00022499"/>
    </source>
</evidence>
<dbReference type="InterPro" id="IPR007529">
    <property type="entry name" value="Znf_HIT"/>
</dbReference>
<feature type="domain" description="HIT-type" evidence="15">
    <location>
        <begin position="27"/>
        <end position="61"/>
    </location>
</feature>
<dbReference type="GO" id="GO:0000492">
    <property type="term" value="P:box C/D snoRNP assembly"/>
    <property type="evidence" value="ECO:0007669"/>
    <property type="project" value="TreeGrafter"/>
</dbReference>
<dbReference type="GO" id="GO:0005634">
    <property type="term" value="C:nucleus"/>
    <property type="evidence" value="ECO:0007669"/>
    <property type="project" value="TreeGrafter"/>
</dbReference>
<dbReference type="SUPFAM" id="SSF144232">
    <property type="entry name" value="HIT/MYND zinc finger-like"/>
    <property type="match status" value="1"/>
</dbReference>
<dbReference type="InterPro" id="IPR051639">
    <property type="entry name" value="BCD1"/>
</dbReference>
<dbReference type="GO" id="GO:0000463">
    <property type="term" value="P:maturation of LSU-rRNA from tricistronic rRNA transcript (SSU-rRNA, 5.8S rRNA, LSU-rRNA)"/>
    <property type="evidence" value="ECO:0007669"/>
    <property type="project" value="TreeGrafter"/>
</dbReference>
<keyword evidence="3" id="KW-0597">Phosphoprotein</keyword>
<dbReference type="PANTHER" id="PTHR13483">
    <property type="entry name" value="BOX C_D SNORNA PROTEIN 1-RELATED"/>
    <property type="match status" value="1"/>
</dbReference>
<evidence type="ECO:0000256" key="2">
    <source>
        <dbReference type="ARBA" id="ARBA00022517"/>
    </source>
</evidence>
<name>A0A821R9M5_9NEOP</name>
<dbReference type="PANTHER" id="PTHR13483:SF3">
    <property type="entry name" value="BOX C_D SNORNA PROTEIN 1"/>
    <property type="match status" value="1"/>
</dbReference>
<evidence type="ECO:0000256" key="8">
    <source>
        <dbReference type="ARBA" id="ARBA00049598"/>
    </source>
</evidence>
<dbReference type="CDD" id="cd23023">
    <property type="entry name" value="zf-HIT_BCD1"/>
    <property type="match status" value="1"/>
</dbReference>
<dbReference type="Gene3D" id="3.30.60.190">
    <property type="match status" value="1"/>
</dbReference>
<dbReference type="FunFam" id="3.30.60.190:FF:000001">
    <property type="entry name" value="box C/D snoRNA protein 1"/>
    <property type="match status" value="1"/>
</dbReference>
<dbReference type="PROSITE" id="PS51083">
    <property type="entry name" value="ZF_HIT"/>
    <property type="match status" value="1"/>
</dbReference>
<dbReference type="AlphaFoldDB" id="A0A821R9M5"/>
<evidence type="ECO:0000256" key="6">
    <source>
        <dbReference type="ARBA" id="ARBA00022833"/>
    </source>
</evidence>
<dbReference type="EMBL" id="CAJOBZ010000012">
    <property type="protein sequence ID" value="CAF4838138.1"/>
    <property type="molecule type" value="Genomic_DNA"/>
</dbReference>
<keyword evidence="17" id="KW-1185">Reference proteome</keyword>
<organism evidence="16 17">
    <name type="scientific">Pieris macdunnoughi</name>
    <dbReference type="NCBI Taxonomy" id="345717"/>
    <lineage>
        <taxon>Eukaryota</taxon>
        <taxon>Metazoa</taxon>
        <taxon>Ecdysozoa</taxon>
        <taxon>Arthropoda</taxon>
        <taxon>Hexapoda</taxon>
        <taxon>Insecta</taxon>
        <taxon>Pterygota</taxon>
        <taxon>Neoptera</taxon>
        <taxon>Endopterygota</taxon>
        <taxon>Lepidoptera</taxon>
        <taxon>Glossata</taxon>
        <taxon>Ditrysia</taxon>
        <taxon>Papilionoidea</taxon>
        <taxon>Pieridae</taxon>
        <taxon>Pierinae</taxon>
        <taxon>Pieris</taxon>
    </lineage>
</organism>
<keyword evidence="1" id="KW-1017">Isopeptide bond</keyword>
<reference evidence="16" key="1">
    <citation type="submission" date="2021-02" db="EMBL/GenBank/DDBJ databases">
        <authorList>
            <person name="Steward A R."/>
        </authorList>
    </citation>
    <scope>NUCLEOTIDE SEQUENCE</scope>
</reference>
<dbReference type="Pfam" id="PF04438">
    <property type="entry name" value="zf-HIT"/>
    <property type="match status" value="1"/>
</dbReference>
<dbReference type="Proteomes" id="UP000663880">
    <property type="component" value="Unassembled WGS sequence"/>
</dbReference>
<keyword evidence="7" id="KW-0832">Ubl conjugation</keyword>
<comment type="caution">
    <text evidence="16">The sequence shown here is derived from an EMBL/GenBank/DDBJ whole genome shotgun (WGS) entry which is preliminary data.</text>
</comment>
<dbReference type="GO" id="GO:0070761">
    <property type="term" value="C:pre-snoRNP complex"/>
    <property type="evidence" value="ECO:0007669"/>
    <property type="project" value="TreeGrafter"/>
</dbReference>
<proteinExistence type="inferred from homology"/>
<dbReference type="OrthoDB" id="272357at2759"/>
<feature type="compositionally biased region" description="Basic and acidic residues" evidence="14">
    <location>
        <begin position="344"/>
        <end position="356"/>
    </location>
</feature>
<comment type="similarity">
    <text evidence="9">Belongs to the BCD1 family.</text>
</comment>
<accession>A0A821R9M5</accession>
<sequence>MGFGIVSSSSDSDIENESTGEDRLGNCEVCGANKAKYTCPRCEVKTCCLDCVRIHKAELECNGIRDRTKFVRVKDFTNTDLLSDYRLLEECARFVYSVKKDEKKKFTRIDKDLPIHLYKLKLAARKRGTVLQFLARNFTRNAVNTTKLDFKKNLIYWRVEWIFPNIEGNPLKFIDEKCAENKKISDLLDKYLNPDVLAFEGSKSLGFYRSAGPSGVKVLLKAEKVKGSHRKFFELDPSESLCENLSGKCIIEFPIVFVVLKDHAYNFDIITPEDEFDYDNKIEDNPAVRENSSVSSEPQSKRKRVLLTEKIAQEKKKEIEKEVKEHRKKQPKNLLFTTGYSSEESIHTDSEDEVIK</sequence>
<evidence type="ECO:0000256" key="12">
    <source>
        <dbReference type="ARBA" id="ARBA00077531"/>
    </source>
</evidence>
<evidence type="ECO:0000256" key="7">
    <source>
        <dbReference type="ARBA" id="ARBA00022843"/>
    </source>
</evidence>
<dbReference type="InterPro" id="IPR057721">
    <property type="entry name" value="BCD1_alpha/beta"/>
</dbReference>
<evidence type="ECO:0000256" key="14">
    <source>
        <dbReference type="SAM" id="MobiDB-lite"/>
    </source>
</evidence>
<dbReference type="GO" id="GO:0008270">
    <property type="term" value="F:zinc ion binding"/>
    <property type="evidence" value="ECO:0007669"/>
    <property type="project" value="UniProtKB-UniRule"/>
</dbReference>
<protein>
    <recommendedName>
        <fullName evidence="11">Box C/D snoRNA protein 1</fullName>
    </recommendedName>
    <alternativeName>
        <fullName evidence="12">Zinc finger HIT domain-containing protein 6</fullName>
    </alternativeName>
</protein>
<evidence type="ECO:0000256" key="4">
    <source>
        <dbReference type="ARBA" id="ARBA00022723"/>
    </source>
</evidence>
<feature type="region of interest" description="Disordered" evidence="14">
    <location>
        <begin position="287"/>
        <end position="307"/>
    </location>
</feature>
<keyword evidence="6" id="KW-0862">Zinc</keyword>
<evidence type="ECO:0000313" key="17">
    <source>
        <dbReference type="Proteomes" id="UP000663880"/>
    </source>
</evidence>
<dbReference type="GO" id="GO:0048254">
    <property type="term" value="P:snoRNA localization"/>
    <property type="evidence" value="ECO:0007669"/>
    <property type="project" value="TreeGrafter"/>
</dbReference>
<evidence type="ECO:0000259" key="15">
    <source>
        <dbReference type="PROSITE" id="PS51083"/>
    </source>
</evidence>
<comment type="subunit">
    <text evidence="10">Interacts with FBL, SNU13, NOP58, NUFIP1, RUVBL1, RUVBL2 and TAF9. Interacts (via HIT-type zinc finger) with the RUVBL1/RUVBL2 complex in the presence of ADP.</text>
</comment>
<comment type="function">
    <text evidence="8">Required for box C/D snoRNAs accumulation involved in snoRNA processing, snoRNA transport to the nucleolus and ribosome biogenesis.</text>
</comment>
<feature type="region of interest" description="Disordered" evidence="14">
    <location>
        <begin position="334"/>
        <end position="356"/>
    </location>
</feature>
<evidence type="ECO:0000256" key="3">
    <source>
        <dbReference type="ARBA" id="ARBA00022553"/>
    </source>
</evidence>
<keyword evidence="5 13" id="KW-0863">Zinc-finger</keyword>
<evidence type="ECO:0000256" key="9">
    <source>
        <dbReference type="ARBA" id="ARBA00049654"/>
    </source>
</evidence>
<evidence type="ECO:0000256" key="10">
    <source>
        <dbReference type="ARBA" id="ARBA00061949"/>
    </source>
</evidence>
<evidence type="ECO:0000256" key="5">
    <source>
        <dbReference type="ARBA" id="ARBA00022771"/>
    </source>
</evidence>
<gene>
    <name evidence="16" type="ORF">PMACD_LOCUS5872</name>
</gene>
<evidence type="ECO:0000256" key="13">
    <source>
        <dbReference type="PROSITE-ProRule" id="PRU00453"/>
    </source>
</evidence>
<evidence type="ECO:0000256" key="11">
    <source>
        <dbReference type="ARBA" id="ARBA00068630"/>
    </source>
</evidence>